<accession>A0ABV6QP80</accession>
<evidence type="ECO:0000313" key="7">
    <source>
        <dbReference type="Proteomes" id="UP001589890"/>
    </source>
</evidence>
<feature type="domain" description="HTH tetR-type" evidence="5">
    <location>
        <begin position="13"/>
        <end position="73"/>
    </location>
</feature>
<dbReference type="PRINTS" id="PR00400">
    <property type="entry name" value="TETREPRESSOR"/>
</dbReference>
<reference evidence="6 7" key="1">
    <citation type="submission" date="2024-09" db="EMBL/GenBank/DDBJ databases">
        <authorList>
            <person name="Sun Q."/>
            <person name="Mori K."/>
        </authorList>
    </citation>
    <scope>NUCLEOTIDE SEQUENCE [LARGE SCALE GENOMIC DNA]</scope>
    <source>
        <strain evidence="6 7">CGMCC 1.15906</strain>
    </source>
</reference>
<sequence>MGPRDRSSHAAAGISVATIVEAALAVIRQRGVNGLTMRSVAEQLKVRAPSLYHHVRNKDELLDLVARNAFAAFAPARQAYDEVASLDDWIAVTTAGSLRLRAFYADHAGLAQLILAKAIPGRDRGDDNRAELVRAQLQALVRLGVPESTARDIFETAARWSMAAIAAEPTPASAEEAARNDTLFRHGLDLMMLGIRTNLSHEG</sequence>
<keyword evidence="7" id="KW-1185">Reference proteome</keyword>
<evidence type="ECO:0000256" key="1">
    <source>
        <dbReference type="ARBA" id="ARBA00023015"/>
    </source>
</evidence>
<comment type="caution">
    <text evidence="6">The sequence shown here is derived from an EMBL/GenBank/DDBJ whole genome shotgun (WGS) entry which is preliminary data.</text>
</comment>
<dbReference type="EMBL" id="JBHLTC010000026">
    <property type="protein sequence ID" value="MFC0626441.1"/>
    <property type="molecule type" value="Genomic_DNA"/>
</dbReference>
<keyword evidence="1" id="KW-0805">Transcription regulation</keyword>
<dbReference type="InterPro" id="IPR050109">
    <property type="entry name" value="HTH-type_TetR-like_transc_reg"/>
</dbReference>
<dbReference type="PANTHER" id="PTHR30055">
    <property type="entry name" value="HTH-TYPE TRANSCRIPTIONAL REGULATOR RUTR"/>
    <property type="match status" value="1"/>
</dbReference>
<keyword evidence="2 4" id="KW-0238">DNA-binding</keyword>
<dbReference type="Gene3D" id="1.10.357.10">
    <property type="entry name" value="Tetracycline Repressor, domain 2"/>
    <property type="match status" value="1"/>
</dbReference>
<evidence type="ECO:0000256" key="2">
    <source>
        <dbReference type="ARBA" id="ARBA00023125"/>
    </source>
</evidence>
<dbReference type="PRINTS" id="PR00455">
    <property type="entry name" value="HTHTETR"/>
</dbReference>
<evidence type="ECO:0000259" key="5">
    <source>
        <dbReference type="PROSITE" id="PS50977"/>
    </source>
</evidence>
<organism evidence="6 7">
    <name type="scientific">Kribbella deserti</name>
    <dbReference type="NCBI Taxonomy" id="1926257"/>
    <lineage>
        <taxon>Bacteria</taxon>
        <taxon>Bacillati</taxon>
        <taxon>Actinomycetota</taxon>
        <taxon>Actinomycetes</taxon>
        <taxon>Propionibacteriales</taxon>
        <taxon>Kribbellaceae</taxon>
        <taxon>Kribbella</taxon>
    </lineage>
</organism>
<dbReference type="PROSITE" id="PS50977">
    <property type="entry name" value="HTH_TETR_2"/>
    <property type="match status" value="1"/>
</dbReference>
<dbReference type="SUPFAM" id="SSF48498">
    <property type="entry name" value="Tetracyclin repressor-like, C-terminal domain"/>
    <property type="match status" value="1"/>
</dbReference>
<dbReference type="RefSeq" id="WP_380049957.1">
    <property type="nucleotide sequence ID" value="NZ_JBHLTC010000026.1"/>
</dbReference>
<dbReference type="InterPro" id="IPR009057">
    <property type="entry name" value="Homeodomain-like_sf"/>
</dbReference>
<protein>
    <submittedName>
        <fullName evidence="6">TetR/AcrR family transcriptional regulator</fullName>
    </submittedName>
</protein>
<evidence type="ECO:0000313" key="6">
    <source>
        <dbReference type="EMBL" id="MFC0626441.1"/>
    </source>
</evidence>
<dbReference type="Pfam" id="PF00440">
    <property type="entry name" value="TetR_N"/>
    <property type="match status" value="1"/>
</dbReference>
<evidence type="ECO:0000256" key="4">
    <source>
        <dbReference type="PROSITE-ProRule" id="PRU00335"/>
    </source>
</evidence>
<gene>
    <name evidence="6" type="ORF">ACFFGN_20345</name>
</gene>
<evidence type="ECO:0000256" key="3">
    <source>
        <dbReference type="ARBA" id="ARBA00023163"/>
    </source>
</evidence>
<dbReference type="SUPFAM" id="SSF46689">
    <property type="entry name" value="Homeodomain-like"/>
    <property type="match status" value="1"/>
</dbReference>
<dbReference type="PANTHER" id="PTHR30055:SF151">
    <property type="entry name" value="TRANSCRIPTIONAL REGULATORY PROTEIN"/>
    <property type="match status" value="1"/>
</dbReference>
<keyword evidence="3" id="KW-0804">Transcription</keyword>
<dbReference type="Proteomes" id="UP001589890">
    <property type="component" value="Unassembled WGS sequence"/>
</dbReference>
<dbReference type="InterPro" id="IPR001647">
    <property type="entry name" value="HTH_TetR"/>
</dbReference>
<name>A0ABV6QP80_9ACTN</name>
<dbReference type="InterPro" id="IPR036271">
    <property type="entry name" value="Tet_transcr_reg_TetR-rel_C_sf"/>
</dbReference>
<dbReference type="InterPro" id="IPR003012">
    <property type="entry name" value="Tet_transcr_reg_TetR"/>
</dbReference>
<proteinExistence type="predicted"/>
<feature type="DNA-binding region" description="H-T-H motif" evidence="4">
    <location>
        <begin position="36"/>
        <end position="55"/>
    </location>
</feature>